<dbReference type="SMART" id="SM00046">
    <property type="entry name" value="DAGKc"/>
    <property type="match status" value="1"/>
</dbReference>
<keyword evidence="10" id="KW-0443">Lipid metabolism</keyword>
<keyword evidence="5" id="KW-0479">Metal-binding</keyword>
<dbReference type="InterPro" id="IPR005218">
    <property type="entry name" value="Diacylglycerol/lipid_kinase"/>
</dbReference>
<evidence type="ECO:0000256" key="10">
    <source>
        <dbReference type="ARBA" id="ARBA00023098"/>
    </source>
</evidence>
<organism evidence="14 15">
    <name type="scientific">Candidatus Dehalogenimonas loeffleri</name>
    <dbReference type="NCBI Taxonomy" id="3127115"/>
    <lineage>
        <taxon>Bacteria</taxon>
        <taxon>Bacillati</taxon>
        <taxon>Chloroflexota</taxon>
        <taxon>Dehalococcoidia</taxon>
        <taxon>Dehalococcoidales</taxon>
        <taxon>Dehalococcoidaceae</taxon>
        <taxon>Dehalogenimonas</taxon>
    </lineage>
</organism>
<keyword evidence="7 14" id="KW-0418">Kinase</keyword>
<dbReference type="PROSITE" id="PS50146">
    <property type="entry name" value="DAGK"/>
    <property type="match status" value="1"/>
</dbReference>
<evidence type="ECO:0000313" key="15">
    <source>
        <dbReference type="Proteomes" id="UP001375370"/>
    </source>
</evidence>
<dbReference type="InterPro" id="IPR045540">
    <property type="entry name" value="YegS/DAGK_C"/>
</dbReference>
<dbReference type="InterPro" id="IPR016064">
    <property type="entry name" value="NAD/diacylglycerol_kinase_sf"/>
</dbReference>
<proteinExistence type="inferred from homology"/>
<feature type="domain" description="DAGKc" evidence="13">
    <location>
        <begin position="2"/>
        <end position="140"/>
    </location>
</feature>
<dbReference type="InterPro" id="IPR001206">
    <property type="entry name" value="Diacylglycerol_kinase_cat_dom"/>
</dbReference>
<evidence type="ECO:0000256" key="11">
    <source>
        <dbReference type="ARBA" id="ARBA00023209"/>
    </source>
</evidence>
<dbReference type="InterPro" id="IPR017438">
    <property type="entry name" value="ATP-NAD_kinase_N"/>
</dbReference>
<dbReference type="SUPFAM" id="SSF111331">
    <property type="entry name" value="NAD kinase/diacylglycerol kinase-like"/>
    <property type="match status" value="1"/>
</dbReference>
<evidence type="ECO:0000259" key="13">
    <source>
        <dbReference type="PROSITE" id="PS50146"/>
    </source>
</evidence>
<evidence type="ECO:0000256" key="12">
    <source>
        <dbReference type="ARBA" id="ARBA00023264"/>
    </source>
</evidence>
<evidence type="ECO:0000256" key="4">
    <source>
        <dbReference type="ARBA" id="ARBA00022679"/>
    </source>
</evidence>
<dbReference type="Gene3D" id="3.40.50.10330">
    <property type="entry name" value="Probable inorganic polyphosphate/atp-NAD kinase, domain 1"/>
    <property type="match status" value="1"/>
</dbReference>
<keyword evidence="11" id="KW-0594">Phospholipid biosynthesis</keyword>
<evidence type="ECO:0000256" key="9">
    <source>
        <dbReference type="ARBA" id="ARBA00022842"/>
    </source>
</evidence>
<keyword evidence="9" id="KW-0460">Magnesium</keyword>
<keyword evidence="12" id="KW-1208">Phospholipid metabolism</keyword>
<evidence type="ECO:0000256" key="2">
    <source>
        <dbReference type="ARBA" id="ARBA00005983"/>
    </source>
</evidence>
<keyword evidence="3" id="KW-0444">Lipid biosynthesis</keyword>
<dbReference type="Gene3D" id="2.60.200.40">
    <property type="match status" value="1"/>
</dbReference>
<dbReference type="RefSeq" id="WP_338736805.1">
    <property type="nucleotide sequence ID" value="NZ_CP146612.1"/>
</dbReference>
<dbReference type="EMBL" id="CP146612">
    <property type="protein sequence ID" value="WWX24690.1"/>
    <property type="molecule type" value="Genomic_DNA"/>
</dbReference>
<evidence type="ECO:0000256" key="8">
    <source>
        <dbReference type="ARBA" id="ARBA00022840"/>
    </source>
</evidence>
<evidence type="ECO:0000256" key="7">
    <source>
        <dbReference type="ARBA" id="ARBA00022777"/>
    </source>
</evidence>
<sequence length="310" mass="33448">MPNSLKTKLIINPAAGSGTTARRWPHIKRQLDELGINYEFIFTEAPGHAIALAKEAAEARFQNVVAVGGDGTINEVINGLLTAALPIKPLMPVDLGVINTGTGSDFVRSLGIPRNPDRACHHLLSRQRLKVDAGLIEWKENGEAKSRYFINAAGVGFDAETTSAKAKISRLLRGPVSYILSVGATLFGYKNRPVKIKCDERQENIHRVLSIIIANGSYFGGGMKVAPDAELGDQLFDVLTIGDIGKVELIQAFPRVYRGTHITHPKVSVERAAVITLSSTERLLLQADGEIIGEGAFRLSLVPGALNVII</sequence>
<keyword evidence="4" id="KW-0808">Transferase</keyword>
<evidence type="ECO:0000256" key="6">
    <source>
        <dbReference type="ARBA" id="ARBA00022741"/>
    </source>
</evidence>
<comment type="cofactor">
    <cofactor evidence="1">
        <name>Mg(2+)</name>
        <dbReference type="ChEBI" id="CHEBI:18420"/>
    </cofactor>
</comment>
<keyword evidence="8" id="KW-0067">ATP-binding</keyword>
<evidence type="ECO:0000256" key="3">
    <source>
        <dbReference type="ARBA" id="ARBA00022516"/>
    </source>
</evidence>
<accession>A0ABZ2J8G9</accession>
<dbReference type="Pfam" id="PF19279">
    <property type="entry name" value="YegS_C"/>
    <property type="match status" value="1"/>
</dbReference>
<protein>
    <submittedName>
        <fullName evidence="14">Diacylglycerol kinase family protein</fullName>
    </submittedName>
</protein>
<reference evidence="14 15" key="1">
    <citation type="submission" date="2024-03" db="EMBL/GenBank/DDBJ databases">
        <title>A Dehalogenimonas Isolated from Estuarine Sediments Dihaloeliminates Chlorinated Alkanes.</title>
        <authorList>
            <person name="Yang Y."/>
            <person name="Wang H."/>
        </authorList>
    </citation>
    <scope>NUCLEOTIDE SEQUENCE [LARGE SCALE GENOMIC DNA]</scope>
    <source>
        <strain evidence="14 15">W</strain>
    </source>
</reference>
<evidence type="ECO:0000313" key="14">
    <source>
        <dbReference type="EMBL" id="WWX24690.1"/>
    </source>
</evidence>
<dbReference type="GO" id="GO:0016301">
    <property type="term" value="F:kinase activity"/>
    <property type="evidence" value="ECO:0007669"/>
    <property type="project" value="UniProtKB-KW"/>
</dbReference>
<dbReference type="InterPro" id="IPR050187">
    <property type="entry name" value="Lipid_Phosphate_FormReg"/>
</dbReference>
<keyword evidence="6" id="KW-0547">Nucleotide-binding</keyword>
<dbReference type="Pfam" id="PF00781">
    <property type="entry name" value="DAGK_cat"/>
    <property type="match status" value="1"/>
</dbReference>
<dbReference type="NCBIfam" id="TIGR00147">
    <property type="entry name" value="YegS/Rv2252/BmrU family lipid kinase"/>
    <property type="match status" value="1"/>
</dbReference>
<gene>
    <name evidence="14" type="ORF">V8247_05325</name>
</gene>
<evidence type="ECO:0000256" key="1">
    <source>
        <dbReference type="ARBA" id="ARBA00001946"/>
    </source>
</evidence>
<comment type="similarity">
    <text evidence="2">Belongs to the diacylglycerol/lipid kinase family.</text>
</comment>
<name>A0ABZ2J8G9_9CHLR</name>
<dbReference type="PANTHER" id="PTHR12358">
    <property type="entry name" value="SPHINGOSINE KINASE"/>
    <property type="match status" value="1"/>
</dbReference>
<dbReference type="Proteomes" id="UP001375370">
    <property type="component" value="Chromosome"/>
</dbReference>
<evidence type="ECO:0000256" key="5">
    <source>
        <dbReference type="ARBA" id="ARBA00022723"/>
    </source>
</evidence>
<dbReference type="PANTHER" id="PTHR12358:SF106">
    <property type="entry name" value="LIPID KINASE YEGS"/>
    <property type="match status" value="1"/>
</dbReference>
<keyword evidence="15" id="KW-1185">Reference proteome</keyword>